<organism evidence="2 3">
    <name type="scientific">Celeribacter indicus</name>
    <dbReference type="NCBI Taxonomy" id="1208324"/>
    <lineage>
        <taxon>Bacteria</taxon>
        <taxon>Pseudomonadati</taxon>
        <taxon>Pseudomonadota</taxon>
        <taxon>Alphaproteobacteria</taxon>
        <taxon>Rhodobacterales</taxon>
        <taxon>Roseobacteraceae</taxon>
        <taxon>Celeribacter</taxon>
    </lineage>
</organism>
<dbReference type="STRING" id="1208324.P73_3024"/>
<dbReference type="InterPro" id="IPR029068">
    <property type="entry name" value="Glyas_Bleomycin-R_OHBP_Dase"/>
</dbReference>
<dbReference type="Pfam" id="PF00903">
    <property type="entry name" value="Glyoxalase"/>
    <property type="match status" value="1"/>
</dbReference>
<dbReference type="EMBL" id="CP004393">
    <property type="protein sequence ID" value="AJE47739.1"/>
    <property type="molecule type" value="Genomic_DNA"/>
</dbReference>
<keyword evidence="3" id="KW-1185">Reference proteome</keyword>
<dbReference type="KEGG" id="cid:P73_3024"/>
<gene>
    <name evidence="2" type="ORF">P73_3024</name>
</gene>
<evidence type="ECO:0000259" key="1">
    <source>
        <dbReference type="PROSITE" id="PS51819"/>
    </source>
</evidence>
<protein>
    <submittedName>
        <fullName evidence="2">Glyoxalase/bleomycin resistance protein/dioxygenase</fullName>
    </submittedName>
</protein>
<dbReference type="InterPro" id="IPR004360">
    <property type="entry name" value="Glyas_Fos-R_dOase_dom"/>
</dbReference>
<dbReference type="PROSITE" id="PS51819">
    <property type="entry name" value="VOC"/>
    <property type="match status" value="1"/>
</dbReference>
<dbReference type="Proteomes" id="UP000031521">
    <property type="component" value="Chromosome"/>
</dbReference>
<evidence type="ECO:0000313" key="3">
    <source>
        <dbReference type="Proteomes" id="UP000031521"/>
    </source>
</evidence>
<evidence type="ECO:0000313" key="2">
    <source>
        <dbReference type="EMBL" id="AJE47739.1"/>
    </source>
</evidence>
<dbReference type="InterPro" id="IPR037523">
    <property type="entry name" value="VOC_core"/>
</dbReference>
<name>A0A0B5DXM2_9RHOB</name>
<dbReference type="SUPFAM" id="SSF54593">
    <property type="entry name" value="Glyoxalase/Bleomycin resistance protein/Dihydroxybiphenyl dioxygenase"/>
    <property type="match status" value="1"/>
</dbReference>
<sequence length="145" mass="15603">MARAPEVCGVLEAAVYVTDLDAAQAFYEGLLGLEVIVRVEGRHAFFRAGPDSESVVLCFIAEATRVPPPPGARLPVPPHGAEGQGHVALAVASEHLAGWADYLKENNVEIEADFLWPTGRRSIYLRDPAGNSVELADRGLWRGEA</sequence>
<dbReference type="Gene3D" id="3.10.180.10">
    <property type="entry name" value="2,3-Dihydroxybiphenyl 1,2-Dioxygenase, domain 1"/>
    <property type="match status" value="1"/>
</dbReference>
<dbReference type="PANTHER" id="PTHR21366">
    <property type="entry name" value="GLYOXALASE FAMILY PROTEIN"/>
    <property type="match status" value="1"/>
</dbReference>
<dbReference type="AlphaFoldDB" id="A0A0B5DXM2"/>
<dbReference type="GO" id="GO:0051213">
    <property type="term" value="F:dioxygenase activity"/>
    <property type="evidence" value="ECO:0007669"/>
    <property type="project" value="UniProtKB-KW"/>
</dbReference>
<dbReference type="RefSeq" id="WP_043870230.1">
    <property type="nucleotide sequence ID" value="NZ_CP004393.1"/>
</dbReference>
<feature type="domain" description="VOC" evidence="1">
    <location>
        <begin position="9"/>
        <end position="138"/>
    </location>
</feature>
<dbReference type="HOGENOM" id="CLU_099500_2_0_5"/>
<accession>A0A0B5DXM2</accession>
<dbReference type="OrthoDB" id="9812656at2"/>
<keyword evidence="2" id="KW-0223">Dioxygenase</keyword>
<keyword evidence="2" id="KW-0560">Oxidoreductase</keyword>
<dbReference type="PANTHER" id="PTHR21366:SF22">
    <property type="entry name" value="VOC DOMAIN-CONTAINING PROTEIN"/>
    <property type="match status" value="1"/>
</dbReference>
<proteinExistence type="predicted"/>
<reference evidence="2 3" key="1">
    <citation type="journal article" date="2014" name="Int. J. Syst. Evol. Microbiol.">
        <title>Celeribacter indicus sp. nov., a polycyclic aromatic hydrocarbon-degrading bacterium from deep-sea sediment and reclassification of Huaishuia halophila as Celeribacter halophilus comb. nov.</title>
        <authorList>
            <person name="Lai Q."/>
            <person name="Cao J."/>
            <person name="Yuan J."/>
            <person name="Li F."/>
            <person name="Shao Z."/>
        </authorList>
    </citation>
    <scope>NUCLEOTIDE SEQUENCE [LARGE SCALE GENOMIC DNA]</scope>
    <source>
        <strain evidence="2">P73</strain>
    </source>
</reference>
<dbReference type="InterPro" id="IPR050383">
    <property type="entry name" value="GlyoxalaseI/FosfomycinResist"/>
</dbReference>